<accession>A0A1E7EQD4</accession>
<feature type="compositionally biased region" description="Acidic residues" evidence="1">
    <location>
        <begin position="107"/>
        <end position="121"/>
    </location>
</feature>
<dbReference type="KEGG" id="fcy:FRACYDRAFT_271785"/>
<dbReference type="EMBL" id="KV784381">
    <property type="protein sequence ID" value="OEU08182.1"/>
    <property type="molecule type" value="Genomic_DNA"/>
</dbReference>
<keyword evidence="4" id="KW-1185">Reference proteome</keyword>
<feature type="region of interest" description="Disordered" evidence="1">
    <location>
        <begin position="93"/>
        <end position="121"/>
    </location>
</feature>
<evidence type="ECO:0000256" key="1">
    <source>
        <dbReference type="SAM" id="MobiDB-lite"/>
    </source>
</evidence>
<dbReference type="InParanoid" id="A0A1E7EQD4"/>
<dbReference type="OrthoDB" id="338814at2759"/>
<dbReference type="Pfam" id="PF04064">
    <property type="entry name" value="DUF384"/>
    <property type="match status" value="1"/>
</dbReference>
<protein>
    <recommendedName>
        <fullName evidence="2">Protein HGH1 C-terminal domain-containing protein</fullName>
    </recommendedName>
</protein>
<evidence type="ECO:0000313" key="3">
    <source>
        <dbReference type="EMBL" id="OEU08182.1"/>
    </source>
</evidence>
<gene>
    <name evidence="3" type="ORF">FRACYDRAFT_271785</name>
</gene>
<sequence>MGPESLELNEKVNMDPDLWLQGPDQIRDLDSITRLYCVESILTLLATGRNSRQFMTVHQTYIVLKKCDAIEENEVVSDRIGECITLLRRDPDINIQEGGTSSTNENDTNENDTNEDDEDDIDIIDTIVKGPTSSTQIKLNIDYEDEDFDQVD</sequence>
<proteinExistence type="predicted"/>
<dbReference type="Proteomes" id="UP000095751">
    <property type="component" value="Unassembled WGS sequence"/>
</dbReference>
<dbReference type="AlphaFoldDB" id="A0A1E7EQD4"/>
<dbReference type="InterPro" id="IPR007206">
    <property type="entry name" value="Protein_HGH1_C"/>
</dbReference>
<organism evidence="3 4">
    <name type="scientific">Fragilariopsis cylindrus CCMP1102</name>
    <dbReference type="NCBI Taxonomy" id="635003"/>
    <lineage>
        <taxon>Eukaryota</taxon>
        <taxon>Sar</taxon>
        <taxon>Stramenopiles</taxon>
        <taxon>Ochrophyta</taxon>
        <taxon>Bacillariophyta</taxon>
        <taxon>Bacillariophyceae</taxon>
        <taxon>Bacillariophycidae</taxon>
        <taxon>Bacillariales</taxon>
        <taxon>Bacillariaceae</taxon>
        <taxon>Fragilariopsis</taxon>
    </lineage>
</organism>
<evidence type="ECO:0000259" key="2">
    <source>
        <dbReference type="Pfam" id="PF04064"/>
    </source>
</evidence>
<feature type="domain" description="Protein HGH1 C-terminal" evidence="2">
    <location>
        <begin position="42"/>
        <end position="90"/>
    </location>
</feature>
<reference evidence="3 4" key="1">
    <citation type="submission" date="2016-09" db="EMBL/GenBank/DDBJ databases">
        <title>Extensive genetic diversity and differential bi-allelic expression allows diatom success in the polar Southern Ocean.</title>
        <authorList>
            <consortium name="DOE Joint Genome Institute"/>
            <person name="Mock T."/>
            <person name="Otillar R.P."/>
            <person name="Strauss J."/>
            <person name="Dupont C."/>
            <person name="Frickenhaus S."/>
            <person name="Maumus F."/>
            <person name="Mcmullan M."/>
            <person name="Sanges R."/>
            <person name="Schmutz J."/>
            <person name="Toseland A."/>
            <person name="Valas R."/>
            <person name="Veluchamy A."/>
            <person name="Ward B.J."/>
            <person name="Allen A."/>
            <person name="Barry K."/>
            <person name="Falciatore A."/>
            <person name="Ferrante M."/>
            <person name="Fortunato A.E."/>
            <person name="Gloeckner G."/>
            <person name="Gruber A."/>
            <person name="Hipkin R."/>
            <person name="Janech M."/>
            <person name="Kroth P."/>
            <person name="Leese F."/>
            <person name="Lindquist E."/>
            <person name="Lyon B.R."/>
            <person name="Martin J."/>
            <person name="Mayer C."/>
            <person name="Parker M."/>
            <person name="Quesneville H."/>
            <person name="Raymond J."/>
            <person name="Uhlig C."/>
            <person name="Valentin K.U."/>
            <person name="Worden A.Z."/>
            <person name="Armbrust E.V."/>
            <person name="Bowler C."/>
            <person name="Green B."/>
            <person name="Moulton V."/>
            <person name="Van Oosterhout C."/>
            <person name="Grigoriev I."/>
        </authorList>
    </citation>
    <scope>NUCLEOTIDE SEQUENCE [LARGE SCALE GENOMIC DNA]</scope>
    <source>
        <strain evidence="3 4">CCMP1102</strain>
    </source>
</reference>
<name>A0A1E7EQD4_9STRA</name>
<evidence type="ECO:0000313" key="4">
    <source>
        <dbReference type="Proteomes" id="UP000095751"/>
    </source>
</evidence>